<dbReference type="Pfam" id="PF00326">
    <property type="entry name" value="Peptidase_S9"/>
    <property type="match status" value="1"/>
</dbReference>
<keyword evidence="2" id="KW-0645">Protease</keyword>
<dbReference type="InterPro" id="IPR011042">
    <property type="entry name" value="6-blade_b-propeller_TolB-like"/>
</dbReference>
<proteinExistence type="predicted"/>
<comment type="caution">
    <text evidence="4">The sequence shown here is derived from an EMBL/GenBank/DDBJ whole genome shotgun (WGS) entry which is preliminary data.</text>
</comment>
<name>A0A401H967_AERPX</name>
<dbReference type="SUPFAM" id="SSF53474">
    <property type="entry name" value="alpha/beta-Hydrolases"/>
    <property type="match status" value="1"/>
</dbReference>
<dbReference type="Pfam" id="PF07676">
    <property type="entry name" value="PD40"/>
    <property type="match status" value="1"/>
</dbReference>
<dbReference type="Gene3D" id="3.40.50.1820">
    <property type="entry name" value="alpha/beta hydrolase"/>
    <property type="match status" value="1"/>
</dbReference>
<organism evidence="4 5">
    <name type="scientific">Aeropyrum pernix</name>
    <dbReference type="NCBI Taxonomy" id="56636"/>
    <lineage>
        <taxon>Archaea</taxon>
        <taxon>Thermoproteota</taxon>
        <taxon>Thermoprotei</taxon>
        <taxon>Desulfurococcales</taxon>
        <taxon>Desulfurococcaceae</taxon>
        <taxon>Aeropyrum</taxon>
    </lineage>
</organism>
<dbReference type="AlphaFoldDB" id="A0A401H967"/>
<keyword evidence="2" id="KW-0720">Serine protease</keyword>
<dbReference type="RefSeq" id="WP_131159932.1">
    <property type="nucleotide sequence ID" value="NZ_BDMD01000033.1"/>
</dbReference>
<dbReference type="GO" id="GO:0006508">
    <property type="term" value="P:proteolysis"/>
    <property type="evidence" value="ECO:0007669"/>
    <property type="project" value="InterPro"/>
</dbReference>
<keyword evidence="1" id="KW-0378">Hydrolase</keyword>
<dbReference type="GO" id="GO:0004252">
    <property type="term" value="F:serine-type endopeptidase activity"/>
    <property type="evidence" value="ECO:0007669"/>
    <property type="project" value="TreeGrafter"/>
</dbReference>
<dbReference type="Gene3D" id="2.120.10.30">
    <property type="entry name" value="TolB, C-terminal domain"/>
    <property type="match status" value="2"/>
</dbReference>
<dbReference type="SUPFAM" id="SSF82171">
    <property type="entry name" value="DPP6 N-terminal domain-like"/>
    <property type="match status" value="1"/>
</dbReference>
<sequence>MPGPKKPVTPEDIIRLTFVSNPSISPEGDKVAYLATKADEKENTYRSGIWLAEEDSYRPLTGGPYDRCPAWSPDGEIIAFSRTVNSNQRKRHYIAIVSPKGGEPQVLHESVSPATSIKWSSQGSMIGYLSRKPTRREWKPYSERDVLEIDRIPVWFDSEGWVFDRYWGLTVISYPGGEVLLEKGGVNYNIVDFDFAPDDNTIVYAVSTDMKKPFIHKLVLWDLASGREKTLIEGLTIAAVAFDPRGRYIAVKANDRKRGLFSHYKIFVYDLNSEEVVCLTCDLDLNTLNTVNSDARGPSCLRGMYWDDNGHLYYGVHNAGRMVVMKSRPLGEAETVLDPSSATVDDFSISRGGDTIAYVKMGPTSPPDIYIYRDDNEYRLTDHNAWFAESRSLAEPVRLQVQSPLGGSIDAWILLPPDAGECRGCLPWILYIHGGPKTSYGYAFMHEFQMLASQGFAVIYSNPRGSDGYSEEFADLRGRYGVDDYSELMKVVDEALSDFPQLDPQRGGVTGGSYGGYMTNVIVTKTRRFKAAVTQRSCSNWISFYGESDIGWYFAPELISAQEPWRDLKKYVDFSPLFSVEKIETPLLIIHSTEDFRCPLSGAIQLFTALKLKGVETRLLVFPGENHNLSRSGTPKRRVGRLRAIASWFKEHLGSQQRG</sequence>
<evidence type="ECO:0000313" key="5">
    <source>
        <dbReference type="Proteomes" id="UP000291213"/>
    </source>
</evidence>
<dbReference type="PANTHER" id="PTHR42776">
    <property type="entry name" value="SERINE PEPTIDASE S9 FAMILY MEMBER"/>
    <property type="match status" value="1"/>
</dbReference>
<evidence type="ECO:0000259" key="3">
    <source>
        <dbReference type="Pfam" id="PF00326"/>
    </source>
</evidence>
<dbReference type="InterPro" id="IPR001375">
    <property type="entry name" value="Peptidase_S9_cat"/>
</dbReference>
<dbReference type="Proteomes" id="UP000291213">
    <property type="component" value="Unassembled WGS sequence"/>
</dbReference>
<protein>
    <submittedName>
        <fullName evidence="4">Acylamino-acid-releasing enzyme</fullName>
    </submittedName>
</protein>
<evidence type="ECO:0000313" key="4">
    <source>
        <dbReference type="EMBL" id="GBF08908.1"/>
    </source>
</evidence>
<dbReference type="EMBL" id="BDMD01000033">
    <property type="protein sequence ID" value="GBF08908.1"/>
    <property type="molecule type" value="Genomic_DNA"/>
</dbReference>
<reference evidence="4 5" key="1">
    <citation type="submission" date="2017-02" db="EMBL/GenBank/DDBJ databases">
        <title>isolation and characterization of a novel temperate virus Aeropyrum globular virus 1 infecting hyperthermophilic archaeon Aeropyrum.</title>
        <authorList>
            <person name="Yumiya M."/>
            <person name="Yoshida T."/>
            <person name="Sako Y."/>
        </authorList>
    </citation>
    <scope>NUCLEOTIDE SEQUENCE [LARGE SCALE GENOMIC DNA]</scope>
    <source>
        <strain evidence="4 5">YK1-12-2013</strain>
    </source>
</reference>
<dbReference type="OrthoDB" id="25019at2157"/>
<gene>
    <name evidence="4" type="ORF">apy_06330</name>
</gene>
<accession>A0A401H967</accession>
<dbReference type="InterPro" id="IPR029058">
    <property type="entry name" value="AB_hydrolase_fold"/>
</dbReference>
<dbReference type="InterPro" id="IPR011659">
    <property type="entry name" value="WD40"/>
</dbReference>
<evidence type="ECO:0000256" key="1">
    <source>
        <dbReference type="ARBA" id="ARBA00022801"/>
    </source>
</evidence>
<dbReference type="PANTHER" id="PTHR42776:SF27">
    <property type="entry name" value="DIPEPTIDYL PEPTIDASE FAMILY MEMBER 6"/>
    <property type="match status" value="1"/>
</dbReference>
<feature type="domain" description="Peptidase S9 prolyl oligopeptidase catalytic" evidence="3">
    <location>
        <begin position="443"/>
        <end position="655"/>
    </location>
</feature>
<evidence type="ECO:0000256" key="2">
    <source>
        <dbReference type="ARBA" id="ARBA00022825"/>
    </source>
</evidence>